<dbReference type="SMART" id="SM00300">
    <property type="entry name" value="ChSh"/>
    <property type="match status" value="1"/>
</dbReference>
<keyword evidence="2" id="KW-0539">Nucleus</keyword>
<keyword evidence="4" id="KW-0472">Membrane</keyword>
<sequence>MNPEEKVGSESVSENEEGVYNVEALRDHAYNPSKKRKSTKTPIRKRGHNGTSAGYSGKRFREDDEVDMGNDGFIPPPEESWEDLIESVDTVERNSDNKLIIYVRWKNGALTNHLSTLINKKCPQKVSTLSITNYSFAIIVSLSFLYVLLSSFTRIVCDSRVSKNNFALTLGYINVMLPVI</sequence>
<feature type="compositionally biased region" description="Basic residues" evidence="3">
    <location>
        <begin position="33"/>
        <end position="48"/>
    </location>
</feature>
<dbReference type="Proteomes" id="UP000188320">
    <property type="component" value="Unassembled WGS sequence"/>
</dbReference>
<reference evidence="7" key="1">
    <citation type="submission" date="2017-01" db="EMBL/GenBank/DDBJ databases">
        <authorList>
            <person name="Wang Y."/>
            <person name="White M."/>
            <person name="Kvist S."/>
            <person name="Moncalvo J.-M."/>
        </authorList>
    </citation>
    <scope>NUCLEOTIDE SEQUENCE [LARGE SCALE GENOMIC DNA]</scope>
    <source>
        <strain evidence="7">COL-18-3</strain>
    </source>
</reference>
<feature type="region of interest" description="Disordered" evidence="3">
    <location>
        <begin position="1"/>
        <end position="68"/>
    </location>
</feature>
<dbReference type="Gene3D" id="2.40.50.40">
    <property type="match status" value="1"/>
</dbReference>
<dbReference type="EMBL" id="LSSK01000669">
    <property type="protein sequence ID" value="OMH82416.1"/>
    <property type="molecule type" value="Genomic_DNA"/>
</dbReference>
<dbReference type="AlphaFoldDB" id="A0A1R1PN74"/>
<evidence type="ECO:0000256" key="4">
    <source>
        <dbReference type="SAM" id="Phobius"/>
    </source>
</evidence>
<dbReference type="InterPro" id="IPR008251">
    <property type="entry name" value="Chromo_shadow_dom"/>
</dbReference>
<name>A0A1R1PN74_ZANCU</name>
<feature type="domain" description="Chromo shadow" evidence="5">
    <location>
        <begin position="75"/>
        <end position="134"/>
    </location>
</feature>
<evidence type="ECO:0000256" key="3">
    <source>
        <dbReference type="SAM" id="MobiDB-lite"/>
    </source>
</evidence>
<evidence type="ECO:0000313" key="7">
    <source>
        <dbReference type="Proteomes" id="UP000188320"/>
    </source>
</evidence>
<protein>
    <submittedName>
        <fullName evidence="6">Chromatin-associated protein swi6</fullName>
    </submittedName>
</protein>
<dbReference type="OrthoDB" id="2162520at2759"/>
<gene>
    <name evidence="6" type="ORF">AX774_g4101</name>
</gene>
<keyword evidence="7" id="KW-1185">Reference proteome</keyword>
<comment type="caution">
    <text evidence="6">The sequence shown here is derived from an EMBL/GenBank/DDBJ whole genome shotgun (WGS) entry which is preliminary data.</text>
</comment>
<dbReference type="GO" id="GO:0005634">
    <property type="term" value="C:nucleus"/>
    <property type="evidence" value="ECO:0007669"/>
    <property type="project" value="UniProtKB-SubCell"/>
</dbReference>
<accession>A0A1R1PN74</accession>
<evidence type="ECO:0000256" key="1">
    <source>
        <dbReference type="ARBA" id="ARBA00004123"/>
    </source>
</evidence>
<proteinExistence type="predicted"/>
<evidence type="ECO:0000256" key="2">
    <source>
        <dbReference type="ARBA" id="ARBA00023242"/>
    </source>
</evidence>
<keyword evidence="4" id="KW-0812">Transmembrane</keyword>
<dbReference type="Pfam" id="PF01393">
    <property type="entry name" value="Chromo_shadow"/>
    <property type="match status" value="1"/>
</dbReference>
<evidence type="ECO:0000313" key="6">
    <source>
        <dbReference type="EMBL" id="OMH82416.1"/>
    </source>
</evidence>
<keyword evidence="4" id="KW-1133">Transmembrane helix</keyword>
<organism evidence="6 7">
    <name type="scientific">Zancudomyces culisetae</name>
    <name type="common">Gut fungus</name>
    <name type="synonym">Smittium culisetae</name>
    <dbReference type="NCBI Taxonomy" id="1213189"/>
    <lineage>
        <taxon>Eukaryota</taxon>
        <taxon>Fungi</taxon>
        <taxon>Fungi incertae sedis</taxon>
        <taxon>Zoopagomycota</taxon>
        <taxon>Kickxellomycotina</taxon>
        <taxon>Harpellomycetes</taxon>
        <taxon>Harpellales</taxon>
        <taxon>Legeriomycetaceae</taxon>
        <taxon>Zancudomyces</taxon>
    </lineage>
</organism>
<evidence type="ECO:0000259" key="5">
    <source>
        <dbReference type="SMART" id="SM00300"/>
    </source>
</evidence>
<dbReference type="InterPro" id="IPR016197">
    <property type="entry name" value="Chromo-like_dom_sf"/>
</dbReference>
<dbReference type="SUPFAM" id="SSF54160">
    <property type="entry name" value="Chromo domain-like"/>
    <property type="match status" value="1"/>
</dbReference>
<feature type="transmembrane region" description="Helical" evidence="4">
    <location>
        <begin position="134"/>
        <end position="157"/>
    </location>
</feature>
<comment type="subcellular location">
    <subcellularLocation>
        <location evidence="1">Nucleus</location>
    </subcellularLocation>
</comment>